<evidence type="ECO:0000256" key="2">
    <source>
        <dbReference type="PROSITE-ProRule" id="PRU00335"/>
    </source>
</evidence>
<dbReference type="PANTHER" id="PTHR43479:SF11">
    <property type="entry name" value="ACREF_ENVCD OPERON REPRESSOR-RELATED"/>
    <property type="match status" value="1"/>
</dbReference>
<evidence type="ECO:0000313" key="5">
    <source>
        <dbReference type="Proteomes" id="UP001281656"/>
    </source>
</evidence>
<accession>A0ABU4JQ74</accession>
<keyword evidence="5" id="KW-1185">Reference proteome</keyword>
<proteinExistence type="predicted"/>
<dbReference type="InterPro" id="IPR036271">
    <property type="entry name" value="Tet_transcr_reg_TetR-rel_C_sf"/>
</dbReference>
<evidence type="ECO:0000313" key="4">
    <source>
        <dbReference type="EMBL" id="MDW8800268.1"/>
    </source>
</evidence>
<gene>
    <name evidence="4" type="ORF">P8V03_03775</name>
</gene>
<dbReference type="EMBL" id="JARUJP010000003">
    <property type="protein sequence ID" value="MDW8800268.1"/>
    <property type="molecule type" value="Genomic_DNA"/>
</dbReference>
<dbReference type="InterPro" id="IPR009057">
    <property type="entry name" value="Homeodomain-like_sf"/>
</dbReference>
<keyword evidence="1 2" id="KW-0238">DNA-binding</keyword>
<dbReference type="Proteomes" id="UP001281656">
    <property type="component" value="Unassembled WGS sequence"/>
</dbReference>
<evidence type="ECO:0000256" key="1">
    <source>
        <dbReference type="ARBA" id="ARBA00023125"/>
    </source>
</evidence>
<dbReference type="Gene3D" id="1.10.357.10">
    <property type="entry name" value="Tetracycline Repressor, domain 2"/>
    <property type="match status" value="1"/>
</dbReference>
<dbReference type="SUPFAM" id="SSF48498">
    <property type="entry name" value="Tetracyclin repressor-like, C-terminal domain"/>
    <property type="match status" value="1"/>
</dbReference>
<dbReference type="InterPro" id="IPR050624">
    <property type="entry name" value="HTH-type_Tx_Regulator"/>
</dbReference>
<feature type="domain" description="HTH tetR-type" evidence="3">
    <location>
        <begin position="12"/>
        <end position="72"/>
    </location>
</feature>
<feature type="DNA-binding region" description="H-T-H motif" evidence="2">
    <location>
        <begin position="35"/>
        <end position="54"/>
    </location>
</feature>
<dbReference type="PROSITE" id="PS50977">
    <property type="entry name" value="HTH_TETR_2"/>
    <property type="match status" value="1"/>
</dbReference>
<dbReference type="InterPro" id="IPR001647">
    <property type="entry name" value="HTH_TetR"/>
</dbReference>
<reference evidence="4 5" key="1">
    <citation type="submission" date="2023-04" db="EMBL/GenBank/DDBJ databases">
        <title>Clostridium tannerae sp. nov., isolated from the fecal material of an alpaca.</title>
        <authorList>
            <person name="Miller S."/>
            <person name="Hendry M."/>
            <person name="King J."/>
            <person name="Sankaranarayanan K."/>
            <person name="Lawson P.A."/>
        </authorList>
    </citation>
    <scope>NUCLEOTIDE SEQUENCE [LARGE SCALE GENOMIC DNA]</scope>
    <source>
        <strain evidence="4 5">A1-XYC3</strain>
    </source>
</reference>
<dbReference type="SUPFAM" id="SSF46689">
    <property type="entry name" value="Homeodomain-like"/>
    <property type="match status" value="1"/>
</dbReference>
<comment type="caution">
    <text evidence="4">The sequence shown here is derived from an EMBL/GenBank/DDBJ whole genome shotgun (WGS) entry which is preliminary data.</text>
</comment>
<dbReference type="Pfam" id="PF00440">
    <property type="entry name" value="TetR_N"/>
    <property type="match status" value="1"/>
</dbReference>
<name>A0ABU4JQ74_9CLOT</name>
<protein>
    <submittedName>
        <fullName evidence="4">TetR/AcrR family transcriptional regulator</fullName>
    </submittedName>
</protein>
<sequence length="197" mass="22881">MIKKTSRQIQAENTKAHILAVAKELLQHRTFDEISIQDICKKADVSVGAFYHHFENKTGIVVEIYRDIDLFFFNEVLESVTDEEPIEAIILYLVTQCQYALNSGKDLVKNIYKAQIENGNTFFLSKERGLPEGLRRLVLRAIDENKIRRDVPADLLIEELLILARGIIYYWCVSDGNVDMLEYARRMTSNYIRSYQI</sequence>
<dbReference type="RefSeq" id="WP_318796820.1">
    <property type="nucleotide sequence ID" value="NZ_JARUJP010000003.1"/>
</dbReference>
<organism evidence="4 5">
    <name type="scientific">Clostridium tanneri</name>
    <dbReference type="NCBI Taxonomy" id="3037988"/>
    <lineage>
        <taxon>Bacteria</taxon>
        <taxon>Bacillati</taxon>
        <taxon>Bacillota</taxon>
        <taxon>Clostridia</taxon>
        <taxon>Eubacteriales</taxon>
        <taxon>Clostridiaceae</taxon>
        <taxon>Clostridium</taxon>
    </lineage>
</organism>
<dbReference type="PRINTS" id="PR00455">
    <property type="entry name" value="HTHTETR"/>
</dbReference>
<dbReference type="PANTHER" id="PTHR43479">
    <property type="entry name" value="ACREF/ENVCD OPERON REPRESSOR-RELATED"/>
    <property type="match status" value="1"/>
</dbReference>
<evidence type="ECO:0000259" key="3">
    <source>
        <dbReference type="PROSITE" id="PS50977"/>
    </source>
</evidence>